<dbReference type="AlphaFoldDB" id="A0A9N9B783"/>
<dbReference type="Gene3D" id="1.10.10.1810">
    <property type="entry name" value="RNA ligase"/>
    <property type="match status" value="1"/>
</dbReference>
<dbReference type="OrthoDB" id="6142248at2759"/>
<feature type="domain" description="RNA ligase 2 C-terminal" evidence="2">
    <location>
        <begin position="276"/>
        <end position="340"/>
    </location>
</feature>
<dbReference type="SUPFAM" id="SSF56091">
    <property type="entry name" value="DNA ligase/mRNA capping enzyme, catalytic domain"/>
    <property type="match status" value="1"/>
</dbReference>
<keyword evidence="4" id="KW-1185">Reference proteome</keyword>
<dbReference type="EMBL" id="CAJVPS010001960">
    <property type="protein sequence ID" value="CAG8555775.1"/>
    <property type="molecule type" value="Genomic_DNA"/>
</dbReference>
<reference evidence="3" key="1">
    <citation type="submission" date="2021-06" db="EMBL/GenBank/DDBJ databases">
        <authorList>
            <person name="Kallberg Y."/>
            <person name="Tangrot J."/>
            <person name="Rosling A."/>
        </authorList>
    </citation>
    <scope>NUCLEOTIDE SEQUENCE</scope>
    <source>
        <strain evidence="3">FL130A</strain>
    </source>
</reference>
<dbReference type="Proteomes" id="UP000789508">
    <property type="component" value="Unassembled WGS sequence"/>
</dbReference>
<dbReference type="Gene3D" id="3.30.470.30">
    <property type="entry name" value="DNA ligase/mRNA capping enzyme"/>
    <property type="match status" value="1"/>
</dbReference>
<protein>
    <submittedName>
        <fullName evidence="3">2773_t:CDS:1</fullName>
    </submittedName>
</protein>
<evidence type="ECO:0000259" key="1">
    <source>
        <dbReference type="Pfam" id="PF09414"/>
    </source>
</evidence>
<name>A0A9N9B783_9GLOM</name>
<proteinExistence type="predicted"/>
<organism evidence="3 4">
    <name type="scientific">Ambispora leptoticha</name>
    <dbReference type="NCBI Taxonomy" id="144679"/>
    <lineage>
        <taxon>Eukaryota</taxon>
        <taxon>Fungi</taxon>
        <taxon>Fungi incertae sedis</taxon>
        <taxon>Mucoromycota</taxon>
        <taxon>Glomeromycotina</taxon>
        <taxon>Glomeromycetes</taxon>
        <taxon>Archaeosporales</taxon>
        <taxon>Ambisporaceae</taxon>
        <taxon>Ambispora</taxon>
    </lineage>
</organism>
<dbReference type="Pfam" id="PF18043">
    <property type="entry name" value="T4_Rnl2_C"/>
    <property type="match status" value="1"/>
</dbReference>
<dbReference type="Pfam" id="PF09414">
    <property type="entry name" value="RNA_ligase"/>
    <property type="match status" value="1"/>
</dbReference>
<dbReference type="InterPro" id="IPR041948">
    <property type="entry name" value="Rnl1/2_C_sf"/>
</dbReference>
<accession>A0A9N9B783</accession>
<evidence type="ECO:0000313" key="3">
    <source>
        <dbReference type="EMBL" id="CAG8555775.1"/>
    </source>
</evidence>
<dbReference type="Gene3D" id="3.30.1490.70">
    <property type="match status" value="1"/>
</dbReference>
<evidence type="ECO:0000259" key="2">
    <source>
        <dbReference type="Pfam" id="PF18043"/>
    </source>
</evidence>
<evidence type="ECO:0000313" key="4">
    <source>
        <dbReference type="Proteomes" id="UP000789508"/>
    </source>
</evidence>
<dbReference type="InterPro" id="IPR040609">
    <property type="entry name" value="Rnl2_C"/>
</dbReference>
<dbReference type="InterPro" id="IPR021122">
    <property type="entry name" value="RNA_ligase_dom_REL/Rnl2"/>
</dbReference>
<sequence>MLIETSNTESTRPSSWSDHVKYDSIENTSNSRRMETMKRDNLVDLCEWVVCEKIHGVNFSFITDGTRVQCARRMAILDENESFYGYQTIKAKYHDNIIKLWEVMNSKNLIRGVKIIVYGELFGGLYRHPEVKPVKAISIIQHGIEYCPNHEFMAFDVFDGTDLVGFNTMTEVLEEAGVPFLKPLAKGSFEQVSNYDPHFVTTVPGLLGLPPLPKNNKAEGVIIRPVLHLRSSHGNRIIFKIKTADFVERTKSEKKNYRLEQKEGKSKSMKLMDVVNTELALFINKNRLISVISKEGPLKEAEIAKTALLLYEDALEDFQKEDDWFKKYDELESKQKDIIKLRGITASTKVIKEYLNDLKELEDDLNSDFNFFA</sequence>
<gene>
    <name evidence="3" type="ORF">ALEPTO_LOCUS6100</name>
</gene>
<comment type="caution">
    <text evidence="3">The sequence shown here is derived from an EMBL/GenBank/DDBJ whole genome shotgun (WGS) entry which is preliminary data.</text>
</comment>
<feature type="domain" description="RNA ligase" evidence="1">
    <location>
        <begin position="47"/>
        <end position="242"/>
    </location>
</feature>